<comment type="subcellular location">
    <subcellularLocation>
        <location evidence="14">Cytoplasm</location>
    </subcellularLocation>
</comment>
<dbReference type="PIRSF" id="PIRSF000857">
    <property type="entry name" value="PAPS_reductase"/>
    <property type="match status" value="1"/>
</dbReference>
<evidence type="ECO:0000256" key="6">
    <source>
        <dbReference type="ARBA" id="ARBA00023014"/>
    </source>
</evidence>
<comment type="catalytic activity">
    <reaction evidence="13 14">
        <text>[thioredoxin]-disulfide + sulfite + AMP + 2 H(+) = adenosine 5'-phosphosulfate + [thioredoxin]-dithiol</text>
        <dbReference type="Rhea" id="RHEA:21976"/>
        <dbReference type="Rhea" id="RHEA-COMP:10698"/>
        <dbReference type="Rhea" id="RHEA-COMP:10700"/>
        <dbReference type="ChEBI" id="CHEBI:15378"/>
        <dbReference type="ChEBI" id="CHEBI:17359"/>
        <dbReference type="ChEBI" id="CHEBI:29950"/>
        <dbReference type="ChEBI" id="CHEBI:50058"/>
        <dbReference type="ChEBI" id="CHEBI:58243"/>
        <dbReference type="ChEBI" id="CHEBI:456215"/>
        <dbReference type="EC" id="1.8.4.10"/>
    </reaction>
</comment>
<keyword evidence="5 14" id="KW-0408">Iron</keyword>
<dbReference type="SUPFAM" id="SSF52402">
    <property type="entry name" value="Adenine nucleotide alpha hydrolases-like"/>
    <property type="match status" value="1"/>
</dbReference>
<dbReference type="GO" id="GO:0004604">
    <property type="term" value="F:phosphoadenylyl-sulfate reductase (thioredoxin) activity"/>
    <property type="evidence" value="ECO:0007669"/>
    <property type="project" value="UniProtKB-UniRule"/>
</dbReference>
<dbReference type="NCBIfam" id="NF002537">
    <property type="entry name" value="PRK02090.1"/>
    <property type="match status" value="1"/>
</dbReference>
<evidence type="ECO:0000256" key="12">
    <source>
        <dbReference type="ARBA" id="ARBA00032041"/>
    </source>
</evidence>
<proteinExistence type="inferred from homology"/>
<comment type="pathway">
    <text evidence="8 14">Sulfur metabolism; hydrogen sulfide biosynthesis; sulfite from sulfate.</text>
</comment>
<keyword evidence="2 14" id="KW-0963">Cytoplasm</keyword>
<organism evidence="16 17">
    <name type="scientific">Oligella urethralis DNF00040</name>
    <dbReference type="NCBI Taxonomy" id="1401065"/>
    <lineage>
        <taxon>Bacteria</taxon>
        <taxon>Pseudomonadati</taxon>
        <taxon>Pseudomonadota</taxon>
        <taxon>Betaproteobacteria</taxon>
        <taxon>Burkholderiales</taxon>
        <taxon>Alcaligenaceae</taxon>
        <taxon>Oligella</taxon>
    </lineage>
</organism>
<comment type="similarity">
    <text evidence="1 14">Belongs to the PAPS reductase family. CysH subfamily.</text>
</comment>
<keyword evidence="3 14" id="KW-0479">Metal-binding</keyword>
<dbReference type="Proteomes" id="UP000029629">
    <property type="component" value="Unassembled WGS sequence"/>
</dbReference>
<keyword evidence="6 14" id="KW-0411">Iron-sulfur</keyword>
<dbReference type="NCBIfam" id="TIGR00434">
    <property type="entry name" value="cysH"/>
    <property type="match status" value="1"/>
</dbReference>
<sequence length="246" mass="28872">MTMFNQQLWHVPMVSEAIFKQLPLLQEELEENLRHIATSHHDVRFASSLAIEDMVITEVIARLKLPIKVFTLNTGKLHKETLELLAAINTRFPTLQITQYEPREEAVRDFDRKHGIHSIYESLEQRKLCCHIRKIEPLQRALTGADAWITGQRRAQSTTRSELAYEEWDEQRGIAKFNPLYAWCEDAVWGYSKAHKLPLNKLYENGYPSIGCEPCTRPIRLHEDIRAGRWWWEQQNSKECGLHQQQ</sequence>
<feature type="binding site" evidence="14">
    <location>
        <position position="215"/>
    </location>
    <ligand>
        <name>[4Fe-4S] cluster</name>
        <dbReference type="ChEBI" id="CHEBI:49883"/>
    </ligand>
</feature>
<dbReference type="eggNOG" id="COG0175">
    <property type="taxonomic scope" value="Bacteria"/>
</dbReference>
<feature type="binding site" evidence="14">
    <location>
        <position position="212"/>
    </location>
    <ligand>
        <name>[4Fe-4S] cluster</name>
        <dbReference type="ChEBI" id="CHEBI:49883"/>
    </ligand>
</feature>
<dbReference type="Pfam" id="PF01507">
    <property type="entry name" value="PAPS_reduct"/>
    <property type="match status" value="1"/>
</dbReference>
<dbReference type="PANTHER" id="PTHR46482">
    <property type="entry name" value="5'-ADENYLYLSULFATE REDUCTASE 3, CHLOROPLASTIC"/>
    <property type="match status" value="1"/>
</dbReference>
<feature type="binding site" evidence="14">
    <location>
        <position position="130"/>
    </location>
    <ligand>
        <name>[4Fe-4S] cluster</name>
        <dbReference type="ChEBI" id="CHEBI:49883"/>
    </ligand>
</feature>
<accession>A0A095Z617</accession>
<dbReference type="EC" id="1.8.4.10" evidence="9 14"/>
<gene>
    <name evidence="14" type="primary">cysH</name>
    <name evidence="16" type="ORF">HMPREF2130_07575</name>
</gene>
<evidence type="ECO:0000256" key="11">
    <source>
        <dbReference type="ARBA" id="ARBA00030894"/>
    </source>
</evidence>
<evidence type="ECO:0000313" key="17">
    <source>
        <dbReference type="Proteomes" id="UP000029629"/>
    </source>
</evidence>
<dbReference type="OrthoDB" id="9794018at2"/>
<dbReference type="InterPro" id="IPR004511">
    <property type="entry name" value="PAPS/APS_Rdtase"/>
</dbReference>
<feature type="domain" description="Phosphoadenosine phosphosulphate reductase" evidence="15">
    <location>
        <begin position="45"/>
        <end position="218"/>
    </location>
</feature>
<dbReference type="GO" id="GO:0051539">
    <property type="term" value="F:4 iron, 4 sulfur cluster binding"/>
    <property type="evidence" value="ECO:0007669"/>
    <property type="project" value="UniProtKB-UniRule"/>
</dbReference>
<comment type="cofactor">
    <cofactor evidence="14">
        <name>[4Fe-4S] cluster</name>
        <dbReference type="ChEBI" id="CHEBI:49883"/>
    </cofactor>
    <text evidence="14">Binds 1 [4Fe-4S] cluster per subunit.</text>
</comment>
<dbReference type="GO" id="GO:0019344">
    <property type="term" value="P:cysteine biosynthetic process"/>
    <property type="evidence" value="ECO:0007669"/>
    <property type="project" value="InterPro"/>
</dbReference>
<dbReference type="PANTHER" id="PTHR46482:SF9">
    <property type="entry name" value="5'-ADENYLYLSULFATE REDUCTASE 1, CHLOROPLASTIC"/>
    <property type="match status" value="1"/>
</dbReference>
<dbReference type="NCBIfam" id="TIGR02055">
    <property type="entry name" value="APS_reductase"/>
    <property type="match status" value="1"/>
</dbReference>
<dbReference type="InterPro" id="IPR014729">
    <property type="entry name" value="Rossmann-like_a/b/a_fold"/>
</dbReference>
<dbReference type="InterPro" id="IPR002500">
    <property type="entry name" value="PAPS_reduct_dom"/>
</dbReference>
<evidence type="ECO:0000256" key="1">
    <source>
        <dbReference type="ARBA" id="ARBA00009732"/>
    </source>
</evidence>
<feature type="active site" description="Nucleophile; cysteine thiosulfonate intermediate" evidence="14">
    <location>
        <position position="240"/>
    </location>
</feature>
<evidence type="ECO:0000256" key="14">
    <source>
        <dbReference type="HAMAP-Rule" id="MF_00063"/>
    </source>
</evidence>
<dbReference type="GO" id="GO:0070814">
    <property type="term" value="P:hydrogen sulfide biosynthetic process"/>
    <property type="evidence" value="ECO:0007669"/>
    <property type="project" value="UniProtKB-UniRule"/>
</dbReference>
<dbReference type="GO" id="GO:0046872">
    <property type="term" value="F:metal ion binding"/>
    <property type="evidence" value="ECO:0007669"/>
    <property type="project" value="UniProtKB-KW"/>
</dbReference>
<dbReference type="HAMAP" id="MF_00063">
    <property type="entry name" value="CysH"/>
    <property type="match status" value="1"/>
</dbReference>
<dbReference type="CDD" id="cd23945">
    <property type="entry name" value="PAPS_reductase"/>
    <property type="match status" value="1"/>
</dbReference>
<comment type="caution">
    <text evidence="16">The sequence shown here is derived from an EMBL/GenBank/DDBJ whole genome shotgun (WGS) entry which is preliminary data.</text>
</comment>
<evidence type="ECO:0000256" key="8">
    <source>
        <dbReference type="ARBA" id="ARBA00024327"/>
    </source>
</evidence>
<evidence type="ECO:0000256" key="3">
    <source>
        <dbReference type="ARBA" id="ARBA00022723"/>
    </source>
</evidence>
<dbReference type="Gene3D" id="3.40.50.620">
    <property type="entry name" value="HUPs"/>
    <property type="match status" value="1"/>
</dbReference>
<dbReference type="InterPro" id="IPR011798">
    <property type="entry name" value="APS_reductase"/>
</dbReference>
<name>A0A095Z617_9BURK</name>
<evidence type="ECO:0000256" key="2">
    <source>
        <dbReference type="ARBA" id="ARBA00022490"/>
    </source>
</evidence>
<evidence type="ECO:0000256" key="7">
    <source>
        <dbReference type="ARBA" id="ARBA00024298"/>
    </source>
</evidence>
<comment type="function">
    <text evidence="7 14">Catalyzes the formation of sulfite from adenosine 5'-phosphosulfate (APS) using thioredoxin as an electron donor.</text>
</comment>
<evidence type="ECO:0000256" key="9">
    <source>
        <dbReference type="ARBA" id="ARBA00024386"/>
    </source>
</evidence>
<evidence type="ECO:0000256" key="13">
    <source>
        <dbReference type="ARBA" id="ARBA00048441"/>
    </source>
</evidence>
<dbReference type="GO" id="GO:0043866">
    <property type="term" value="F:adenylyl-sulfate reductase (thioredoxin) activity"/>
    <property type="evidence" value="ECO:0007669"/>
    <property type="project" value="UniProtKB-EC"/>
</dbReference>
<evidence type="ECO:0000256" key="10">
    <source>
        <dbReference type="ARBA" id="ARBA00029514"/>
    </source>
</evidence>
<evidence type="ECO:0000259" key="15">
    <source>
        <dbReference type="Pfam" id="PF01507"/>
    </source>
</evidence>
<protein>
    <recommendedName>
        <fullName evidence="10 14">Adenosine 5'-phosphosulfate reductase</fullName>
        <shortName evidence="14">APS reductase</shortName>
        <ecNumber evidence="9 14">1.8.4.10</ecNumber>
    </recommendedName>
    <alternativeName>
        <fullName evidence="12 14">5'-adenylylsulfate reductase</fullName>
    </alternativeName>
    <alternativeName>
        <fullName evidence="11 14">Thioredoxin-dependent 5'-adenylylsulfate reductase</fullName>
    </alternativeName>
</protein>
<feature type="binding site" evidence="14">
    <location>
        <position position="129"/>
    </location>
    <ligand>
        <name>[4Fe-4S] cluster</name>
        <dbReference type="ChEBI" id="CHEBI:49883"/>
    </ligand>
</feature>
<dbReference type="GO" id="GO:0019379">
    <property type="term" value="P:sulfate assimilation, phosphoadenylyl sulfate reduction by phosphoadenylyl-sulfate reductase (thioredoxin)"/>
    <property type="evidence" value="ECO:0007669"/>
    <property type="project" value="UniProtKB-UniRule"/>
</dbReference>
<evidence type="ECO:0000256" key="5">
    <source>
        <dbReference type="ARBA" id="ARBA00023004"/>
    </source>
</evidence>
<evidence type="ECO:0000256" key="4">
    <source>
        <dbReference type="ARBA" id="ARBA00023002"/>
    </source>
</evidence>
<reference evidence="16 17" key="1">
    <citation type="submission" date="2014-07" db="EMBL/GenBank/DDBJ databases">
        <authorList>
            <person name="McCorrison J."/>
            <person name="Sanka R."/>
            <person name="Torralba M."/>
            <person name="Gillis M."/>
            <person name="Haft D.H."/>
            <person name="Methe B."/>
            <person name="Sutton G."/>
            <person name="Nelson K.E."/>
        </authorList>
    </citation>
    <scope>NUCLEOTIDE SEQUENCE [LARGE SCALE GENOMIC DNA]</scope>
    <source>
        <strain evidence="16 17">DNF00040</strain>
    </source>
</reference>
<dbReference type="EMBL" id="JRNI01000029">
    <property type="protein sequence ID" value="KGF30123.1"/>
    <property type="molecule type" value="Genomic_DNA"/>
</dbReference>
<dbReference type="AlphaFoldDB" id="A0A095Z617"/>
<evidence type="ECO:0000313" key="16">
    <source>
        <dbReference type="EMBL" id="KGF30123.1"/>
    </source>
</evidence>
<dbReference type="GO" id="GO:0005737">
    <property type="term" value="C:cytoplasm"/>
    <property type="evidence" value="ECO:0007669"/>
    <property type="project" value="UniProtKB-SubCell"/>
</dbReference>
<keyword evidence="17" id="KW-1185">Reference proteome</keyword>
<keyword evidence="4 14" id="KW-0560">Oxidoreductase</keyword>